<dbReference type="InterPro" id="IPR011146">
    <property type="entry name" value="HIT-like"/>
</dbReference>
<sequence>MKDCVFCNPNLEANQKVIFINEHCMFLQLEQAQVKGSQLEGAGLIVPNEHRETAFDLTKEEWNATFSLLQDVKKYIDEKHQPQGYNLGWNCGEIGGQHIFHAHFHVIPRYSEEPLAGKGIRYMFKGTENERISSE</sequence>
<dbReference type="PANTHER" id="PTHR42997">
    <property type="entry name" value="HIT FAMILY HYDROLASE"/>
    <property type="match status" value="1"/>
</dbReference>
<evidence type="ECO:0000256" key="1">
    <source>
        <dbReference type="PROSITE-ProRule" id="PRU00464"/>
    </source>
</evidence>
<reference evidence="3 4" key="1">
    <citation type="submission" date="2016-09" db="EMBL/GenBank/DDBJ databases">
        <title>Complete genome sequence of the Lysinibacillus sphaericus LMG 22257, a specie of Bacillus with ureolytic activity that can effectively biodeposit calcium carbonate.</title>
        <authorList>
            <person name="Yan W."/>
        </authorList>
    </citation>
    <scope>NUCLEOTIDE SEQUENCE [LARGE SCALE GENOMIC DNA]</scope>
    <source>
        <strain evidence="3 4">LMG 22257</strain>
    </source>
</reference>
<dbReference type="Proteomes" id="UP000185746">
    <property type="component" value="Chromosome"/>
</dbReference>
<dbReference type="Pfam" id="PF01230">
    <property type="entry name" value="HIT"/>
    <property type="match status" value="1"/>
</dbReference>
<keyword evidence="4" id="KW-1185">Reference proteome</keyword>
<evidence type="ECO:0000313" key="3">
    <source>
        <dbReference type="EMBL" id="AOV07744.1"/>
    </source>
</evidence>
<dbReference type="Gene3D" id="3.30.428.10">
    <property type="entry name" value="HIT-like"/>
    <property type="match status" value="1"/>
</dbReference>
<accession>A0A1D8JGC7</accession>
<evidence type="ECO:0000259" key="2">
    <source>
        <dbReference type="PROSITE" id="PS51084"/>
    </source>
</evidence>
<dbReference type="PROSITE" id="PS51084">
    <property type="entry name" value="HIT_2"/>
    <property type="match status" value="1"/>
</dbReference>
<dbReference type="GO" id="GO:0003824">
    <property type="term" value="F:catalytic activity"/>
    <property type="evidence" value="ECO:0007669"/>
    <property type="project" value="InterPro"/>
</dbReference>
<organism evidence="3 4">
    <name type="scientific">Sporosarcina ureilytica</name>
    <dbReference type="NCBI Taxonomy" id="298596"/>
    <lineage>
        <taxon>Bacteria</taxon>
        <taxon>Bacillati</taxon>
        <taxon>Bacillota</taxon>
        <taxon>Bacilli</taxon>
        <taxon>Bacillales</taxon>
        <taxon>Caryophanaceae</taxon>
        <taxon>Sporosarcina</taxon>
    </lineage>
</organism>
<dbReference type="EMBL" id="CP017560">
    <property type="protein sequence ID" value="AOV07744.1"/>
    <property type="molecule type" value="Genomic_DNA"/>
</dbReference>
<dbReference type="AlphaFoldDB" id="A0A1D8JGC7"/>
<dbReference type="InterPro" id="IPR036265">
    <property type="entry name" value="HIT-like_sf"/>
</dbReference>
<evidence type="ECO:0000313" key="4">
    <source>
        <dbReference type="Proteomes" id="UP000185746"/>
    </source>
</evidence>
<protein>
    <submittedName>
        <fullName evidence="3">HIT family protein</fullName>
    </submittedName>
</protein>
<gene>
    <name evidence="3" type="ORF">BI350_09515</name>
</gene>
<proteinExistence type="predicted"/>
<dbReference type="SUPFAM" id="SSF54197">
    <property type="entry name" value="HIT-like"/>
    <property type="match status" value="1"/>
</dbReference>
<dbReference type="KEGG" id="surl:BI350_09515"/>
<feature type="short sequence motif" description="Histidine triad motif" evidence="1">
    <location>
        <begin position="101"/>
        <end position="105"/>
    </location>
</feature>
<feature type="domain" description="HIT" evidence="2">
    <location>
        <begin position="41"/>
        <end position="116"/>
    </location>
</feature>
<dbReference type="RefSeq" id="WP_075527883.1">
    <property type="nucleotide sequence ID" value="NZ_CP017560.1"/>
</dbReference>
<dbReference type="InterPro" id="IPR052908">
    <property type="entry name" value="AP-4-A_phosphorylase"/>
</dbReference>
<name>A0A1D8JGC7_9BACL</name>
<dbReference type="PANTHER" id="PTHR42997:SF1">
    <property type="entry name" value="AP-4-A PHOSPHORYLASE"/>
    <property type="match status" value="1"/>
</dbReference>